<evidence type="ECO:0000256" key="3">
    <source>
        <dbReference type="ARBA" id="ARBA00022989"/>
    </source>
</evidence>
<comment type="caution">
    <text evidence="6">The sequence shown here is derived from an EMBL/GenBank/DDBJ whole genome shotgun (WGS) entry which is preliminary data.</text>
</comment>
<dbReference type="Pfam" id="PF01124">
    <property type="entry name" value="MAPEG"/>
    <property type="match status" value="1"/>
</dbReference>
<keyword evidence="3 5" id="KW-1133">Transmembrane helix</keyword>
<evidence type="ECO:0000256" key="5">
    <source>
        <dbReference type="SAM" id="Phobius"/>
    </source>
</evidence>
<evidence type="ECO:0000256" key="1">
    <source>
        <dbReference type="ARBA" id="ARBA00004370"/>
    </source>
</evidence>
<feature type="transmembrane region" description="Helical" evidence="5">
    <location>
        <begin position="161"/>
        <end position="184"/>
    </location>
</feature>
<dbReference type="InterPro" id="IPR001129">
    <property type="entry name" value="Membr-assoc_MAPEG"/>
</dbReference>
<keyword evidence="4 5" id="KW-0472">Membrane</keyword>
<dbReference type="InterPro" id="IPR023352">
    <property type="entry name" value="MAPEG-like_dom_sf"/>
</dbReference>
<dbReference type="PANTHER" id="PTHR31004:SF1">
    <property type="entry name" value="TRANSMEMBRANE PROTEIN 79"/>
    <property type="match status" value="1"/>
</dbReference>
<accession>A0ABV6T213</accession>
<evidence type="ECO:0000313" key="7">
    <source>
        <dbReference type="Proteomes" id="UP001589898"/>
    </source>
</evidence>
<dbReference type="Proteomes" id="UP001589898">
    <property type="component" value="Unassembled WGS sequence"/>
</dbReference>
<protein>
    <submittedName>
        <fullName evidence="6">MAPEG family protein</fullName>
    </submittedName>
</protein>
<dbReference type="EMBL" id="JBHLTF010000032">
    <property type="protein sequence ID" value="MFC0718501.1"/>
    <property type="molecule type" value="Genomic_DNA"/>
</dbReference>
<dbReference type="Gene3D" id="1.20.120.550">
    <property type="entry name" value="Membrane associated eicosanoid/glutathione metabolism-like domain"/>
    <property type="match status" value="1"/>
</dbReference>
<keyword evidence="2 5" id="KW-0812">Transmembrane</keyword>
<feature type="transmembrane region" description="Helical" evidence="5">
    <location>
        <begin position="131"/>
        <end position="149"/>
    </location>
</feature>
<dbReference type="RefSeq" id="WP_189495505.1">
    <property type="nucleotide sequence ID" value="NZ_BMZT01000003.1"/>
</dbReference>
<dbReference type="SUPFAM" id="SSF161084">
    <property type="entry name" value="MAPEG domain-like"/>
    <property type="match status" value="1"/>
</dbReference>
<comment type="subcellular location">
    <subcellularLocation>
        <location evidence="1">Membrane</location>
    </subcellularLocation>
</comment>
<feature type="transmembrane region" description="Helical" evidence="5">
    <location>
        <begin position="55"/>
        <end position="78"/>
    </location>
</feature>
<organism evidence="6 7">
    <name type="scientific">Luteimonas padinae</name>
    <dbReference type="NCBI Taxonomy" id="1714359"/>
    <lineage>
        <taxon>Bacteria</taxon>
        <taxon>Pseudomonadati</taxon>
        <taxon>Pseudomonadota</taxon>
        <taxon>Gammaproteobacteria</taxon>
        <taxon>Lysobacterales</taxon>
        <taxon>Lysobacteraceae</taxon>
        <taxon>Luteimonas</taxon>
    </lineage>
</organism>
<evidence type="ECO:0000256" key="4">
    <source>
        <dbReference type="ARBA" id="ARBA00023136"/>
    </source>
</evidence>
<dbReference type="PROSITE" id="PS51257">
    <property type="entry name" value="PROKAR_LIPOPROTEIN"/>
    <property type="match status" value="1"/>
</dbReference>
<sequence>MAIFPKSEAELRQEQRKIYIASGAAFLSCAAVLGAAHFLLPRIIEFPADGLESRLTFLAGANLLLVMWVLIGVGMVARGRRHSADDIGGSAYSRPSPKIAVAAAFLQNTLEQFVIAAFSLSALLMLLGAPAMPFIAASVLLFGVGRISFLLGYPKGAGGRAFGMAVTLLPSLAAFVLAIAFMIARL</sequence>
<reference evidence="6 7" key="1">
    <citation type="submission" date="2024-09" db="EMBL/GenBank/DDBJ databases">
        <authorList>
            <person name="Sun Q."/>
            <person name="Mori K."/>
        </authorList>
    </citation>
    <scope>NUCLEOTIDE SEQUENCE [LARGE SCALE GENOMIC DNA]</scope>
    <source>
        <strain evidence="6 7">KCTC 52403</strain>
    </source>
</reference>
<name>A0ABV6T213_9GAMM</name>
<dbReference type="PANTHER" id="PTHR31004">
    <property type="entry name" value="TRANSMEMBRANE PROTEIN 79"/>
    <property type="match status" value="1"/>
</dbReference>
<evidence type="ECO:0000256" key="2">
    <source>
        <dbReference type="ARBA" id="ARBA00022692"/>
    </source>
</evidence>
<keyword evidence="7" id="KW-1185">Reference proteome</keyword>
<feature type="transmembrane region" description="Helical" evidence="5">
    <location>
        <begin position="18"/>
        <end position="40"/>
    </location>
</feature>
<proteinExistence type="predicted"/>
<gene>
    <name evidence="6" type="ORF">ACFFFU_12200</name>
</gene>
<evidence type="ECO:0000313" key="6">
    <source>
        <dbReference type="EMBL" id="MFC0718501.1"/>
    </source>
</evidence>